<comment type="caution">
    <text evidence="10">The sequence shown here is derived from an EMBL/GenBank/DDBJ whole genome shotgun (WGS) entry which is preliminary data.</text>
</comment>
<evidence type="ECO:0000256" key="1">
    <source>
        <dbReference type="ARBA" id="ARBA00004141"/>
    </source>
</evidence>
<dbReference type="OrthoDB" id="4142200at2759"/>
<evidence type="ECO:0000313" key="10">
    <source>
        <dbReference type="EMBL" id="CAD0093197.1"/>
    </source>
</evidence>
<feature type="transmembrane region" description="Helical" evidence="8">
    <location>
        <begin position="418"/>
        <end position="439"/>
    </location>
</feature>
<evidence type="ECO:0000256" key="8">
    <source>
        <dbReference type="SAM" id="Phobius"/>
    </source>
</evidence>
<dbReference type="InterPro" id="IPR050360">
    <property type="entry name" value="MFS_Sugar_Transporters"/>
</dbReference>
<dbReference type="InterPro" id="IPR020846">
    <property type="entry name" value="MFS_dom"/>
</dbReference>
<feature type="transmembrane region" description="Helical" evidence="8">
    <location>
        <begin position="356"/>
        <end position="380"/>
    </location>
</feature>
<reference evidence="10" key="1">
    <citation type="submission" date="2020-06" db="EMBL/GenBank/DDBJ databases">
        <authorList>
            <person name="Onetto C."/>
        </authorList>
    </citation>
    <scope>NUCLEOTIDE SEQUENCE</scope>
</reference>
<keyword evidence="6 8" id="KW-0472">Membrane</keyword>
<evidence type="ECO:0000256" key="5">
    <source>
        <dbReference type="ARBA" id="ARBA00022989"/>
    </source>
</evidence>
<dbReference type="EMBL" id="CAIJEO010000005">
    <property type="protein sequence ID" value="CAD0093197.1"/>
    <property type="molecule type" value="Genomic_DNA"/>
</dbReference>
<feature type="transmembrane region" description="Helical" evidence="8">
    <location>
        <begin position="258"/>
        <end position="275"/>
    </location>
</feature>
<gene>
    <name evidence="10" type="ORF">AWRI4233_LOCUS4085</name>
</gene>
<comment type="subcellular location">
    <subcellularLocation>
        <location evidence="1">Membrane</location>
        <topology evidence="1">Multi-pass membrane protein</topology>
    </subcellularLocation>
</comment>
<evidence type="ECO:0000256" key="6">
    <source>
        <dbReference type="ARBA" id="ARBA00023136"/>
    </source>
</evidence>
<evidence type="ECO:0000259" key="9">
    <source>
        <dbReference type="PROSITE" id="PS50850"/>
    </source>
</evidence>
<feature type="non-terminal residue" evidence="10">
    <location>
        <position position="1"/>
    </location>
</feature>
<dbReference type="InterPro" id="IPR003663">
    <property type="entry name" value="Sugar/inositol_transpt"/>
</dbReference>
<dbReference type="InterPro" id="IPR036259">
    <property type="entry name" value="MFS_trans_sf"/>
</dbReference>
<dbReference type="InterPro" id="IPR005829">
    <property type="entry name" value="Sugar_transporter_CS"/>
</dbReference>
<dbReference type="Pfam" id="PF00083">
    <property type="entry name" value="Sugar_tr"/>
    <property type="match status" value="1"/>
</dbReference>
<dbReference type="NCBIfam" id="TIGR00879">
    <property type="entry name" value="SP"/>
    <property type="match status" value="1"/>
</dbReference>
<proteinExistence type="inferred from homology"/>
<keyword evidence="5 8" id="KW-1133">Transmembrane helix</keyword>
<dbReference type="Gene3D" id="1.20.1250.20">
    <property type="entry name" value="MFS general substrate transporter like domains"/>
    <property type="match status" value="1"/>
</dbReference>
<dbReference type="GO" id="GO:0005351">
    <property type="term" value="F:carbohydrate:proton symporter activity"/>
    <property type="evidence" value="ECO:0007669"/>
    <property type="project" value="TreeGrafter"/>
</dbReference>
<feature type="transmembrane region" description="Helical" evidence="8">
    <location>
        <begin position="310"/>
        <end position="336"/>
    </location>
</feature>
<accession>A0A9N8JVM7</accession>
<dbReference type="GO" id="GO:0016020">
    <property type="term" value="C:membrane"/>
    <property type="evidence" value="ECO:0007669"/>
    <property type="project" value="UniProtKB-SubCell"/>
</dbReference>
<dbReference type="PROSITE" id="PS50850">
    <property type="entry name" value="MFS"/>
    <property type="match status" value="1"/>
</dbReference>
<dbReference type="PANTHER" id="PTHR48022">
    <property type="entry name" value="PLASTIDIC GLUCOSE TRANSPORTER 4"/>
    <property type="match status" value="1"/>
</dbReference>
<keyword evidence="4 8" id="KW-0812">Transmembrane</keyword>
<name>A0A9N8JVM7_9PEZI</name>
<feature type="transmembrane region" description="Helical" evidence="8">
    <location>
        <begin position="281"/>
        <end position="303"/>
    </location>
</feature>
<feature type="domain" description="Major facilitator superfamily (MFS) profile" evidence="9">
    <location>
        <begin position="1"/>
        <end position="445"/>
    </location>
</feature>
<evidence type="ECO:0000313" key="11">
    <source>
        <dbReference type="Proteomes" id="UP000714618"/>
    </source>
</evidence>
<keyword evidence="11" id="KW-1185">Reference proteome</keyword>
<feature type="transmembrane region" description="Helical" evidence="8">
    <location>
        <begin position="12"/>
        <end position="35"/>
    </location>
</feature>
<feature type="transmembrane region" description="Helical" evidence="8">
    <location>
        <begin position="125"/>
        <end position="146"/>
    </location>
</feature>
<evidence type="ECO:0000256" key="2">
    <source>
        <dbReference type="ARBA" id="ARBA00010992"/>
    </source>
</evidence>
<feature type="transmembrane region" description="Helical" evidence="8">
    <location>
        <begin position="158"/>
        <end position="177"/>
    </location>
</feature>
<dbReference type="Proteomes" id="UP000714618">
    <property type="component" value="Unassembled WGS sequence"/>
</dbReference>
<dbReference type="PROSITE" id="PS00216">
    <property type="entry name" value="SUGAR_TRANSPORT_1"/>
    <property type="match status" value="1"/>
</dbReference>
<protein>
    <recommendedName>
        <fullName evidence="9">Major facilitator superfamily (MFS) profile domain-containing protein</fullName>
    </recommendedName>
</protein>
<feature type="transmembrane region" description="Helical" evidence="8">
    <location>
        <begin position="392"/>
        <end position="412"/>
    </location>
</feature>
<comment type="similarity">
    <text evidence="2 7">Belongs to the major facilitator superfamily. Sugar transporter (TC 2.A.1.1) family.</text>
</comment>
<evidence type="ECO:0000256" key="7">
    <source>
        <dbReference type="RuleBase" id="RU003346"/>
    </source>
</evidence>
<organism evidence="10 11">
    <name type="scientific">Aureobasidium mustum</name>
    <dbReference type="NCBI Taxonomy" id="2773714"/>
    <lineage>
        <taxon>Eukaryota</taxon>
        <taxon>Fungi</taxon>
        <taxon>Dikarya</taxon>
        <taxon>Ascomycota</taxon>
        <taxon>Pezizomycotina</taxon>
        <taxon>Dothideomycetes</taxon>
        <taxon>Dothideomycetidae</taxon>
        <taxon>Dothideales</taxon>
        <taxon>Saccotheciaceae</taxon>
        <taxon>Aureobasidium</taxon>
    </lineage>
</organism>
<dbReference type="PANTHER" id="PTHR48022:SF47">
    <property type="entry name" value="MAJOR FACILITATOR SUPERFAMILY (MFS) PROFILE DOMAIN-CONTAINING PROTEIN"/>
    <property type="match status" value="1"/>
</dbReference>
<dbReference type="PRINTS" id="PR00171">
    <property type="entry name" value="SUGRTRNSPORT"/>
</dbReference>
<evidence type="ECO:0000256" key="4">
    <source>
        <dbReference type="ARBA" id="ARBA00022692"/>
    </source>
</evidence>
<dbReference type="AlphaFoldDB" id="A0A9N8JVM7"/>
<feature type="transmembrane region" description="Helical" evidence="8">
    <location>
        <begin position="83"/>
        <end position="113"/>
    </location>
</feature>
<keyword evidence="3 7" id="KW-0813">Transport</keyword>
<dbReference type="SUPFAM" id="SSF103473">
    <property type="entry name" value="MFS general substrate transporter"/>
    <property type="match status" value="1"/>
</dbReference>
<sequence length="506" mass="55973">MKFPKIHNLQFIAVVATLDGMLFGFDISSMSAIILTGQYRDFFNNPSGEPLGLRLLLALCLDQRSLDLFDWIGRRNSIFDSCFIWIAGTVLQTATNGFGMLVAGGCLMVPAYLAEISRKEKRGSLIIIQQLAIEVGILVMYFLGYGCTFIDGPASFRTAWSMQFVPCFFLMIGLPFLPESPRWLAKVDRSEEAIQTLADIQAGGNVDDPTVVAEWEEITTTLAAGRSALPGWRKFVYNNMWKRTLTGFSVQIWQQNSGANVMTCYVVYIFSMAGLSNNVNLISSGVQYAIFIVGTAIMFFYVDKVGRRPLLIYGAIAMGICHFVVGGVLSTGTYIPDGVDGNPNIKIRVGGSAGNTVIAFCCLLILLCSMTLAPVCWIYAAEVWSLETRATGMGVAAIGNWLFNFALGMYIPLGFQNITWRIFIIFGVMCFLGAAQFFLTFPETSGKTLEEIELLFSGEIKPWKTKPGHSKLDEMINQARDNHFTIAEKHKLGHHEHVEVVGDEKV</sequence>
<dbReference type="InterPro" id="IPR005828">
    <property type="entry name" value="MFS_sugar_transport-like"/>
</dbReference>
<evidence type="ECO:0000256" key="3">
    <source>
        <dbReference type="ARBA" id="ARBA00022448"/>
    </source>
</evidence>